<evidence type="ECO:0000313" key="4">
    <source>
        <dbReference type="Proteomes" id="UP000646426"/>
    </source>
</evidence>
<sequence length="215" mass="22757">MQLPTTPVAHRPGPDRRGVFAAVVLTLLWHAGLVVWLSTLALRAREAAGASVPTQSVDIVFLPRRHEATPPVVVAPPARGSADAARSEAPTATPARADAPHGTEPAIAIDTGVEIVAGDDQWTPSSPPSPARGGDFLRPRNPLARDELDAPQRLRVRMRPPPSVEMWLEKLAPVGYEADPCPEIARAITGLAPDGASASRALLDEALAYQAKYCS</sequence>
<comment type="caution">
    <text evidence="3">The sequence shown here is derived from an EMBL/GenBank/DDBJ whole genome shotgun (WGS) entry which is preliminary data.</text>
</comment>
<feature type="region of interest" description="Disordered" evidence="1">
    <location>
        <begin position="121"/>
        <end position="140"/>
    </location>
</feature>
<dbReference type="EMBL" id="BMYD01000001">
    <property type="protein sequence ID" value="GHA68324.1"/>
    <property type="molecule type" value="Genomic_DNA"/>
</dbReference>
<reference evidence="3" key="1">
    <citation type="journal article" date="2014" name="Int. J. Syst. Evol. Microbiol.">
        <title>Complete genome sequence of Corynebacterium casei LMG S-19264T (=DSM 44701T), isolated from a smear-ripened cheese.</title>
        <authorList>
            <consortium name="US DOE Joint Genome Institute (JGI-PGF)"/>
            <person name="Walter F."/>
            <person name="Albersmeier A."/>
            <person name="Kalinowski J."/>
            <person name="Ruckert C."/>
        </authorList>
    </citation>
    <scope>NUCLEOTIDE SEQUENCE</scope>
    <source>
        <strain evidence="3">KCTC 23077</strain>
    </source>
</reference>
<keyword evidence="2" id="KW-1133">Transmembrane helix</keyword>
<evidence type="ECO:0000256" key="2">
    <source>
        <dbReference type="SAM" id="Phobius"/>
    </source>
</evidence>
<dbReference type="Proteomes" id="UP000646426">
    <property type="component" value="Unassembled WGS sequence"/>
</dbReference>
<protein>
    <submittedName>
        <fullName evidence="3">Uncharacterized protein</fullName>
    </submittedName>
</protein>
<gene>
    <name evidence="3" type="ORF">GCM10007067_00170</name>
</gene>
<keyword evidence="2" id="KW-0472">Membrane</keyword>
<keyword evidence="2" id="KW-0812">Transmembrane</keyword>
<evidence type="ECO:0000313" key="3">
    <source>
        <dbReference type="EMBL" id="GHA68324.1"/>
    </source>
</evidence>
<feature type="region of interest" description="Disordered" evidence="1">
    <location>
        <begin position="71"/>
        <end position="103"/>
    </location>
</feature>
<feature type="transmembrane region" description="Helical" evidence="2">
    <location>
        <begin position="20"/>
        <end position="42"/>
    </location>
</feature>
<proteinExistence type="predicted"/>
<organism evidence="3 4">
    <name type="scientific">Cognatilysobacter bugurensis</name>
    <dbReference type="NCBI Taxonomy" id="543356"/>
    <lineage>
        <taxon>Bacteria</taxon>
        <taxon>Pseudomonadati</taxon>
        <taxon>Pseudomonadota</taxon>
        <taxon>Gammaproteobacteria</taxon>
        <taxon>Lysobacterales</taxon>
        <taxon>Lysobacteraceae</taxon>
        <taxon>Cognatilysobacter</taxon>
    </lineage>
</organism>
<dbReference type="AlphaFoldDB" id="A0A918SS01"/>
<reference evidence="3" key="2">
    <citation type="submission" date="2020-09" db="EMBL/GenBank/DDBJ databases">
        <authorList>
            <person name="Sun Q."/>
            <person name="Kim S."/>
        </authorList>
    </citation>
    <scope>NUCLEOTIDE SEQUENCE</scope>
    <source>
        <strain evidence="3">KCTC 23077</strain>
    </source>
</reference>
<keyword evidence="4" id="KW-1185">Reference proteome</keyword>
<evidence type="ECO:0000256" key="1">
    <source>
        <dbReference type="SAM" id="MobiDB-lite"/>
    </source>
</evidence>
<name>A0A918SS01_9GAMM</name>
<accession>A0A918SS01</accession>